<keyword evidence="5 9" id="KW-0808">Transferase</keyword>
<dbReference type="InterPro" id="IPR029026">
    <property type="entry name" value="tRNA_m1G_MTases_N"/>
</dbReference>
<evidence type="ECO:0000256" key="3">
    <source>
        <dbReference type="ARBA" id="ARBA00022552"/>
    </source>
</evidence>
<dbReference type="GO" id="GO:0032040">
    <property type="term" value="C:small-subunit processome"/>
    <property type="evidence" value="ECO:0007669"/>
    <property type="project" value="TreeGrafter"/>
</dbReference>
<evidence type="ECO:0000313" key="9">
    <source>
        <dbReference type="EMBL" id="KII69257.1"/>
    </source>
</evidence>
<dbReference type="PANTHER" id="PTHR12636">
    <property type="entry name" value="NEP1/MRA1"/>
    <property type="match status" value="1"/>
</dbReference>
<evidence type="ECO:0000313" key="10">
    <source>
        <dbReference type="Proteomes" id="UP000031668"/>
    </source>
</evidence>
<evidence type="ECO:0000256" key="8">
    <source>
        <dbReference type="ARBA" id="ARBA00022884"/>
    </source>
</evidence>
<keyword evidence="6" id="KW-0949">S-adenosyl-L-methionine</keyword>
<dbReference type="Proteomes" id="UP000031668">
    <property type="component" value="Unassembled WGS sequence"/>
</dbReference>
<keyword evidence="4 9" id="KW-0489">Methyltransferase</keyword>
<dbReference type="SUPFAM" id="SSF75217">
    <property type="entry name" value="alpha/beta knot"/>
    <property type="match status" value="1"/>
</dbReference>
<accession>A0A0C2N5R2</accession>
<dbReference type="GO" id="GO:0070037">
    <property type="term" value="F:rRNA (pseudouridine) methyltransferase activity"/>
    <property type="evidence" value="ECO:0007669"/>
    <property type="project" value="InterPro"/>
</dbReference>
<proteinExistence type="inferred from homology"/>
<name>A0A0C2N5R2_THEKT</name>
<dbReference type="EMBL" id="JWZT01002488">
    <property type="protein sequence ID" value="KII69257.1"/>
    <property type="molecule type" value="Genomic_DNA"/>
</dbReference>
<keyword evidence="8" id="KW-0694">RNA-binding</keyword>
<reference evidence="9 10" key="1">
    <citation type="journal article" date="2014" name="Genome Biol. Evol.">
        <title>The genome of the myxosporean Thelohanellus kitauei shows adaptations to nutrient acquisition within its fish host.</title>
        <authorList>
            <person name="Yang Y."/>
            <person name="Xiong J."/>
            <person name="Zhou Z."/>
            <person name="Huo F."/>
            <person name="Miao W."/>
            <person name="Ran C."/>
            <person name="Liu Y."/>
            <person name="Zhang J."/>
            <person name="Feng J."/>
            <person name="Wang M."/>
            <person name="Wang M."/>
            <person name="Wang L."/>
            <person name="Yao B."/>
        </authorList>
    </citation>
    <scope>NUCLEOTIDE SEQUENCE [LARGE SCALE GENOMIC DNA]</scope>
    <source>
        <strain evidence="9">Wuqing</strain>
    </source>
</reference>
<gene>
    <name evidence="9" type="ORF">RF11_02989</name>
</gene>
<comment type="caution">
    <text evidence="9">The sequence shown here is derived from an EMBL/GenBank/DDBJ whole genome shotgun (WGS) entry which is preliminary data.</text>
</comment>
<evidence type="ECO:0000256" key="5">
    <source>
        <dbReference type="ARBA" id="ARBA00022679"/>
    </source>
</evidence>
<dbReference type="OMA" id="GMRETIM"/>
<keyword evidence="2" id="KW-0690">Ribosome biogenesis</keyword>
<dbReference type="Gene3D" id="3.40.1280.10">
    <property type="match status" value="1"/>
</dbReference>
<keyword evidence="10" id="KW-1185">Reference proteome</keyword>
<keyword evidence="3" id="KW-0698">rRNA processing</keyword>
<dbReference type="InterPro" id="IPR029028">
    <property type="entry name" value="Alpha/beta_knot_MTases"/>
</dbReference>
<dbReference type="CDD" id="cd18088">
    <property type="entry name" value="Nep1-like"/>
    <property type="match status" value="1"/>
</dbReference>
<dbReference type="OrthoDB" id="269804at2759"/>
<evidence type="ECO:0000256" key="1">
    <source>
        <dbReference type="ARBA" id="ARBA00008115"/>
    </source>
</evidence>
<evidence type="ECO:0000256" key="4">
    <source>
        <dbReference type="ARBA" id="ARBA00022603"/>
    </source>
</evidence>
<evidence type="ECO:0000256" key="2">
    <source>
        <dbReference type="ARBA" id="ARBA00022517"/>
    </source>
</evidence>
<protein>
    <submittedName>
        <fullName evidence="9">Ribosomal RNA small subunit methyltransferase NEP1</fullName>
    </submittedName>
</protein>
<dbReference type="Pfam" id="PF03587">
    <property type="entry name" value="EMG1"/>
    <property type="match status" value="1"/>
</dbReference>
<dbReference type="GO" id="GO:0019843">
    <property type="term" value="F:rRNA binding"/>
    <property type="evidence" value="ECO:0007669"/>
    <property type="project" value="UniProtKB-KW"/>
</dbReference>
<keyword evidence="7" id="KW-0699">rRNA-binding</keyword>
<dbReference type="PANTHER" id="PTHR12636:SF5">
    <property type="entry name" value="RIBOSOMAL RNA SMALL SUBUNIT METHYLTRANSFERASE NEP1"/>
    <property type="match status" value="1"/>
</dbReference>
<evidence type="ECO:0000256" key="6">
    <source>
        <dbReference type="ARBA" id="ARBA00022691"/>
    </source>
</evidence>
<dbReference type="InterPro" id="IPR005304">
    <property type="entry name" value="Rbsml_bgen_MeTrfase_EMG1/NEP1"/>
</dbReference>
<evidence type="ECO:0000256" key="7">
    <source>
        <dbReference type="ARBA" id="ARBA00022730"/>
    </source>
</evidence>
<organism evidence="9 10">
    <name type="scientific">Thelohanellus kitauei</name>
    <name type="common">Myxosporean</name>
    <dbReference type="NCBI Taxonomy" id="669202"/>
    <lineage>
        <taxon>Eukaryota</taxon>
        <taxon>Metazoa</taxon>
        <taxon>Cnidaria</taxon>
        <taxon>Myxozoa</taxon>
        <taxon>Myxosporea</taxon>
        <taxon>Bivalvulida</taxon>
        <taxon>Platysporina</taxon>
        <taxon>Myxobolidae</taxon>
        <taxon>Thelohanellus</taxon>
    </lineage>
</organism>
<sequence>MDRRQSVTVHVYMKTAIGMRETIMDFDLHEEEIDPDQKVERFLGKITSEKRLIVLLEKAALESVKLGNSFQLLNSDKHRTILKKHHRDPNNARPDIVHQCLMMLLDSPLNQAGFLQIFIHTQQNILIEVNPQIRIPRTFERFCGLMG</sequence>
<dbReference type="GO" id="GO:0070475">
    <property type="term" value="P:rRNA base methylation"/>
    <property type="evidence" value="ECO:0007669"/>
    <property type="project" value="InterPro"/>
</dbReference>
<dbReference type="AlphaFoldDB" id="A0A0C2N5R2"/>
<comment type="similarity">
    <text evidence="1">Belongs to the class IV-like SAM-binding methyltransferase superfamily. RNA methyltransferase NEP1 family.</text>
</comment>